<evidence type="ECO:0000259" key="3">
    <source>
        <dbReference type="Pfam" id="PF13505"/>
    </source>
</evidence>
<dbReference type="InterPro" id="IPR027385">
    <property type="entry name" value="Beta-barrel_OMP"/>
</dbReference>
<dbReference type="EMBL" id="VANI01000010">
    <property type="protein sequence ID" value="TLM77220.1"/>
    <property type="molecule type" value="Genomic_DNA"/>
</dbReference>
<dbReference type="InterPro" id="IPR011250">
    <property type="entry name" value="OMP/PagP_B-barrel"/>
</dbReference>
<gene>
    <name evidence="4" type="ORF">FDY93_09775</name>
</gene>
<dbReference type="Proteomes" id="UP000306791">
    <property type="component" value="Unassembled WGS sequence"/>
</dbReference>
<reference evidence="4 5" key="1">
    <citation type="submission" date="2019-05" db="EMBL/GenBank/DDBJ databases">
        <title>Microbulbifer harenosus sp. nov., an alginate-degrading bacterium isolated from coastal sand.</title>
        <authorList>
            <person name="Huang H."/>
            <person name="Mo K."/>
            <person name="Bao S."/>
        </authorList>
    </citation>
    <scope>NUCLEOTIDE SEQUENCE [LARGE SCALE GENOMIC DNA]</scope>
    <source>
        <strain evidence="4 5">HB161719</strain>
    </source>
</reference>
<organism evidence="4 5">
    <name type="scientific">Microbulbifer harenosus</name>
    <dbReference type="NCBI Taxonomy" id="2576840"/>
    <lineage>
        <taxon>Bacteria</taxon>
        <taxon>Pseudomonadati</taxon>
        <taxon>Pseudomonadota</taxon>
        <taxon>Gammaproteobacteria</taxon>
        <taxon>Cellvibrionales</taxon>
        <taxon>Microbulbiferaceae</taxon>
        <taxon>Microbulbifer</taxon>
    </lineage>
</organism>
<dbReference type="SUPFAM" id="SSF56925">
    <property type="entry name" value="OMPA-like"/>
    <property type="match status" value="1"/>
</dbReference>
<comment type="caution">
    <text evidence="4">The sequence shown here is derived from an EMBL/GenBank/DDBJ whole genome shotgun (WGS) entry which is preliminary data.</text>
</comment>
<proteinExistence type="predicted"/>
<accession>A0ABY2UHL0</accession>
<keyword evidence="1 2" id="KW-0732">Signal</keyword>
<feature type="signal peptide" evidence="2">
    <location>
        <begin position="1"/>
        <end position="34"/>
    </location>
</feature>
<dbReference type="Pfam" id="PF13505">
    <property type="entry name" value="OMP_b-brl"/>
    <property type="match status" value="1"/>
</dbReference>
<dbReference type="Gene3D" id="2.40.160.20">
    <property type="match status" value="1"/>
</dbReference>
<evidence type="ECO:0000313" key="5">
    <source>
        <dbReference type="Proteomes" id="UP000306791"/>
    </source>
</evidence>
<sequence length="179" mass="19122">MSPPITRQKFLGAQMMKKALAVAAMVCCSATVQAAEGGYWGAVGGLMNVDIDGDNPFNVGVRGGYSWASGWGVEGEVTTSAVKGTFDYDYYYSAGEVEYSLTTVALYGTYRSQGDVYFKGKLGFLNENVDVEGYGADDSGLSLGVGAGFNLSENLNLETEYTIVEQDVGFFSGSLVFRF</sequence>
<feature type="domain" description="Outer membrane protein beta-barrel" evidence="3">
    <location>
        <begin position="21"/>
        <end position="165"/>
    </location>
</feature>
<protein>
    <submittedName>
        <fullName evidence="4">Porin family protein</fullName>
    </submittedName>
</protein>
<evidence type="ECO:0000256" key="1">
    <source>
        <dbReference type="ARBA" id="ARBA00022729"/>
    </source>
</evidence>
<feature type="chain" id="PRO_5045267120" evidence="2">
    <location>
        <begin position="35"/>
        <end position="179"/>
    </location>
</feature>
<keyword evidence="5" id="KW-1185">Reference proteome</keyword>
<evidence type="ECO:0000313" key="4">
    <source>
        <dbReference type="EMBL" id="TLM77220.1"/>
    </source>
</evidence>
<evidence type="ECO:0000256" key="2">
    <source>
        <dbReference type="SAM" id="SignalP"/>
    </source>
</evidence>
<name>A0ABY2UHL0_9GAMM</name>